<evidence type="ECO:0000256" key="2">
    <source>
        <dbReference type="ARBA" id="ARBA00022475"/>
    </source>
</evidence>
<evidence type="ECO:0000256" key="4">
    <source>
        <dbReference type="ARBA" id="ARBA00022989"/>
    </source>
</evidence>
<comment type="similarity">
    <text evidence="6">Belongs to the drug/metabolite transporter (DMT) superfamily. Small multidrug resistance (SMR) (TC 2.A.7.1) family.</text>
</comment>
<feature type="transmembrane region" description="Helical" evidence="7">
    <location>
        <begin position="5"/>
        <end position="22"/>
    </location>
</feature>
<feature type="transmembrane region" description="Helical" evidence="7">
    <location>
        <begin position="57"/>
        <end position="77"/>
    </location>
</feature>
<organism evidence="8 9">
    <name type="scientific">Brevibacillus ruminantium</name>
    <dbReference type="NCBI Taxonomy" id="2950604"/>
    <lineage>
        <taxon>Bacteria</taxon>
        <taxon>Bacillati</taxon>
        <taxon>Bacillota</taxon>
        <taxon>Bacilli</taxon>
        <taxon>Bacillales</taxon>
        <taxon>Paenibacillaceae</taxon>
        <taxon>Brevibacillus</taxon>
    </lineage>
</organism>
<evidence type="ECO:0000313" key="9">
    <source>
        <dbReference type="Proteomes" id="UP001056500"/>
    </source>
</evidence>
<dbReference type="PANTHER" id="PTHR30561:SF7">
    <property type="entry name" value="GUANIDINIUM EFFLUX SYSTEM SUBUNIT GDNC-RELATED"/>
    <property type="match status" value="1"/>
</dbReference>
<comment type="subcellular location">
    <subcellularLocation>
        <location evidence="1 6">Cell membrane</location>
        <topology evidence="1 6">Multi-pass membrane protein</topology>
    </subcellularLocation>
</comment>
<dbReference type="PANTHER" id="PTHR30561">
    <property type="entry name" value="SMR FAMILY PROTON-DEPENDENT DRUG EFFLUX TRANSPORTER SUGE"/>
    <property type="match status" value="1"/>
</dbReference>
<keyword evidence="3 6" id="KW-0812">Transmembrane</keyword>
<sequence>MNKSWMYVVMTCLLEMVWVFGFRTAESAWQWVLVVGVIVIDFYFLSKSCEGLPTGTVYAVFAGVGSIGTVFMDSFLFGGSMNLLKVLFIGVLVAGVVGLKLADNQKEERVHP</sequence>
<evidence type="ECO:0000256" key="6">
    <source>
        <dbReference type="RuleBase" id="RU003942"/>
    </source>
</evidence>
<evidence type="ECO:0000256" key="1">
    <source>
        <dbReference type="ARBA" id="ARBA00004651"/>
    </source>
</evidence>
<keyword evidence="5 7" id="KW-0472">Membrane</keyword>
<accession>A0ABY4WEX5</accession>
<feature type="transmembrane region" description="Helical" evidence="7">
    <location>
        <begin position="83"/>
        <end position="102"/>
    </location>
</feature>
<dbReference type="SUPFAM" id="SSF103481">
    <property type="entry name" value="Multidrug resistance efflux transporter EmrE"/>
    <property type="match status" value="1"/>
</dbReference>
<evidence type="ECO:0000313" key="8">
    <source>
        <dbReference type="EMBL" id="USG65706.1"/>
    </source>
</evidence>
<gene>
    <name evidence="8" type="ORF">NDK47_27020</name>
</gene>
<dbReference type="Pfam" id="PF00893">
    <property type="entry name" value="Multi_Drug_Res"/>
    <property type="match status" value="1"/>
</dbReference>
<dbReference type="Gene3D" id="1.10.3730.20">
    <property type="match status" value="1"/>
</dbReference>
<dbReference type="InterPro" id="IPR045324">
    <property type="entry name" value="Small_multidrug_res"/>
</dbReference>
<evidence type="ECO:0000256" key="7">
    <source>
        <dbReference type="SAM" id="Phobius"/>
    </source>
</evidence>
<feature type="transmembrane region" description="Helical" evidence="7">
    <location>
        <begin position="28"/>
        <end position="45"/>
    </location>
</feature>
<name>A0ABY4WEX5_9BACL</name>
<dbReference type="InterPro" id="IPR037185">
    <property type="entry name" value="EmrE-like"/>
</dbReference>
<proteinExistence type="inferred from homology"/>
<dbReference type="InterPro" id="IPR000390">
    <property type="entry name" value="Small_drug/metabolite_transptr"/>
</dbReference>
<dbReference type="EMBL" id="CP098755">
    <property type="protein sequence ID" value="USG65706.1"/>
    <property type="molecule type" value="Genomic_DNA"/>
</dbReference>
<dbReference type="Proteomes" id="UP001056500">
    <property type="component" value="Chromosome"/>
</dbReference>
<keyword evidence="9" id="KW-1185">Reference proteome</keyword>
<evidence type="ECO:0000256" key="5">
    <source>
        <dbReference type="ARBA" id="ARBA00023136"/>
    </source>
</evidence>
<protein>
    <submittedName>
        <fullName evidence="8">Multidrug efflux SMR transporter</fullName>
    </submittedName>
</protein>
<evidence type="ECO:0000256" key="3">
    <source>
        <dbReference type="ARBA" id="ARBA00022692"/>
    </source>
</evidence>
<reference evidence="8" key="1">
    <citation type="submission" date="2022-06" db="EMBL/GenBank/DDBJ databases">
        <title>Genome sequencing of Brevibacillus sp. BB3-R1.</title>
        <authorList>
            <person name="Heo J."/>
            <person name="Lee D."/>
            <person name="Won M."/>
            <person name="Han B.-H."/>
            <person name="Hong S.-B."/>
            <person name="Kwon S.-W."/>
        </authorList>
    </citation>
    <scope>NUCLEOTIDE SEQUENCE</scope>
    <source>
        <strain evidence="8">BB3-R1</strain>
    </source>
</reference>
<keyword evidence="4 7" id="KW-1133">Transmembrane helix</keyword>
<dbReference type="RefSeq" id="WP_251872798.1">
    <property type="nucleotide sequence ID" value="NZ_CP098755.1"/>
</dbReference>
<keyword evidence="2" id="KW-1003">Cell membrane</keyword>